<organism evidence="1 2">
    <name type="scientific">Puccinia coronata f. sp. avenae</name>
    <dbReference type="NCBI Taxonomy" id="200324"/>
    <lineage>
        <taxon>Eukaryota</taxon>
        <taxon>Fungi</taxon>
        <taxon>Dikarya</taxon>
        <taxon>Basidiomycota</taxon>
        <taxon>Pucciniomycotina</taxon>
        <taxon>Pucciniomycetes</taxon>
        <taxon>Pucciniales</taxon>
        <taxon>Pucciniaceae</taxon>
        <taxon>Puccinia</taxon>
    </lineage>
</organism>
<comment type="caution">
    <text evidence="1">The sequence shown here is derived from an EMBL/GenBank/DDBJ whole genome shotgun (WGS) entry which is preliminary data.</text>
</comment>
<evidence type="ECO:0000313" key="2">
    <source>
        <dbReference type="Proteomes" id="UP000235388"/>
    </source>
</evidence>
<name>A0A2N5V4D6_9BASI</name>
<proteinExistence type="predicted"/>
<sequence length="239" mass="26680">MPQTFPMGLTTNDLLEQYQKSPAATRRFKRMDLSGPSPINCSNTPDLIFAQEFDEQTYENFATSNKALDLSPITHTQFLSEDNNGSTSGIDLNVLLDTMAVQLEYQLDLPNGFDSDDESHLLRDNESKFEDESLDSAPLSSLRGLPDCGPSRSSFLQIPVDAFDGKASTGRFQLAQWMLASRFSPVDEFIVRPLGAPARMRPMDALQMRPLGAFRQKRPVDTVFLASTGRISIYAQWTL</sequence>
<keyword evidence="2" id="KW-1185">Reference proteome</keyword>
<reference evidence="1 2" key="1">
    <citation type="submission" date="2017-11" db="EMBL/GenBank/DDBJ databases">
        <title>De novo assembly and phasing of dikaryotic genomes from two isolates of Puccinia coronata f. sp. avenae, the causal agent of oat crown rust.</title>
        <authorList>
            <person name="Miller M.E."/>
            <person name="Zhang Y."/>
            <person name="Omidvar V."/>
            <person name="Sperschneider J."/>
            <person name="Schwessinger B."/>
            <person name="Raley C."/>
            <person name="Palmer J.M."/>
            <person name="Garnica D."/>
            <person name="Upadhyaya N."/>
            <person name="Rathjen J."/>
            <person name="Taylor J.M."/>
            <person name="Park R.F."/>
            <person name="Dodds P.N."/>
            <person name="Hirsch C.D."/>
            <person name="Kianian S.F."/>
            <person name="Figueroa M."/>
        </authorList>
    </citation>
    <scope>NUCLEOTIDE SEQUENCE [LARGE SCALE GENOMIC DNA]</scope>
    <source>
        <strain evidence="1">12NC29</strain>
    </source>
</reference>
<protein>
    <submittedName>
        <fullName evidence="1">Uncharacterized protein</fullName>
    </submittedName>
</protein>
<gene>
    <name evidence="1" type="ORF">PCANC_10777</name>
</gene>
<dbReference type="EMBL" id="PGCJ01000133">
    <property type="protein sequence ID" value="PLW44861.1"/>
    <property type="molecule type" value="Genomic_DNA"/>
</dbReference>
<evidence type="ECO:0000313" key="1">
    <source>
        <dbReference type="EMBL" id="PLW44861.1"/>
    </source>
</evidence>
<dbReference type="AlphaFoldDB" id="A0A2N5V4D6"/>
<dbReference type="Proteomes" id="UP000235388">
    <property type="component" value="Unassembled WGS sequence"/>
</dbReference>
<dbReference type="OrthoDB" id="2502939at2759"/>
<accession>A0A2N5V4D6</accession>